<evidence type="ECO:0000313" key="13">
    <source>
        <dbReference type="Proteomes" id="UP001310022"/>
    </source>
</evidence>
<evidence type="ECO:0000256" key="6">
    <source>
        <dbReference type="ARBA" id="ARBA00047918"/>
    </source>
</evidence>
<dbReference type="NCBIfam" id="TIGR01344">
    <property type="entry name" value="malate_syn_A"/>
    <property type="match status" value="1"/>
</dbReference>
<keyword evidence="3 8" id="KW-0329">Glyoxylate bypass</keyword>
<dbReference type="Proteomes" id="UP001310022">
    <property type="component" value="Unassembled WGS sequence"/>
</dbReference>
<dbReference type="InterPro" id="IPR001465">
    <property type="entry name" value="Malate_synthase_TIM"/>
</dbReference>
<keyword evidence="4 8" id="KW-0816">Tricarboxylic acid cycle</keyword>
<name>A0AAN4W0N2_9BACT</name>
<dbReference type="Pfam" id="PF20656">
    <property type="entry name" value="MS_N"/>
    <property type="match status" value="1"/>
</dbReference>
<proteinExistence type="inferred from homology"/>
<feature type="active site" description="Proton donor" evidence="7">
    <location>
        <position position="445"/>
    </location>
</feature>
<dbReference type="InterPro" id="IPR044856">
    <property type="entry name" value="Malate_synth_C_sf"/>
</dbReference>
<dbReference type="InterPro" id="IPR019830">
    <property type="entry name" value="Malate_synthase_CS"/>
</dbReference>
<comment type="caution">
    <text evidence="12">The sequence shown here is derived from an EMBL/GenBank/DDBJ whole genome shotgun (WGS) entry which is preliminary data.</text>
</comment>
<gene>
    <name evidence="12" type="primary">aceB</name>
    <name evidence="12" type="ORF">PEDI_40380</name>
</gene>
<keyword evidence="5 8" id="KW-0808">Transferase</keyword>
<evidence type="ECO:0000256" key="1">
    <source>
        <dbReference type="ARBA" id="ARBA00006394"/>
    </source>
</evidence>
<dbReference type="GO" id="GO:0006097">
    <property type="term" value="P:glyoxylate cycle"/>
    <property type="evidence" value="ECO:0007669"/>
    <property type="project" value="UniProtKB-KW"/>
</dbReference>
<protein>
    <recommendedName>
        <fullName evidence="2 8">Malate synthase</fullName>
        <ecNumber evidence="2 8">2.3.3.9</ecNumber>
    </recommendedName>
</protein>
<dbReference type="GO" id="GO:0004474">
    <property type="term" value="F:malate synthase activity"/>
    <property type="evidence" value="ECO:0007669"/>
    <property type="project" value="UniProtKB-EC"/>
</dbReference>
<sequence length="531" mass="61033">MTIIKQSEKVALLQMHPANATILSPEAIAFIQTLHDEFNGRRIKLLEDRKEFQQRLNKGERPGFLPDTKHIRLKTWKVGPLPVDILDRRVEITGPVDRKMIINALNSGANVFMADFEDSTSPTWSNVIEGQLNLRDAVKREIAFTNPTNGKHYELKEEIATLFVRPRGLHLEEKHFLIDGERISASLFDFGLYLFHNHLSLREKSTGPYFYLPKLEHYQEARWWNEVFVFAQDYLNIPQGTIKATVLIETITASFMMDEILYELKDHSAGLNCGRWDYIFSYIKKFHAIPEFLVPDRAQVGMDKPFMKAYSQLLIKTCHKRGVHAMGGMAAQIPIKNDEEANTRAMEKVRNDKLREVKAGHDGTWVAHPGLISMVKEVFNLYMPRMNNLHVERGEVKVSAEMLVEVPQGSITFEGLVNNIDVCLQYLEAWLNGNGCVPIYHLMEDAATAEISRTQVWQWLHHAQARLEDGREVNENLYQEARAAAIDRIKALVGDAQFEAGRYQKAIELFDEMTLSNELEEFLTLKAYEFI</sequence>
<dbReference type="InterPro" id="IPR048355">
    <property type="entry name" value="MS_C"/>
</dbReference>
<dbReference type="EMBL" id="BQKE01000003">
    <property type="protein sequence ID" value="GJM63486.1"/>
    <property type="molecule type" value="Genomic_DNA"/>
</dbReference>
<evidence type="ECO:0000259" key="11">
    <source>
        <dbReference type="Pfam" id="PF20659"/>
    </source>
</evidence>
<reference evidence="12 13" key="1">
    <citation type="submission" date="2021-12" db="EMBL/GenBank/DDBJ databases">
        <title>Genome sequencing of bacteria with rrn-lacking chromosome and rrn-plasmid.</title>
        <authorList>
            <person name="Anda M."/>
            <person name="Iwasaki W."/>
        </authorList>
    </citation>
    <scope>NUCLEOTIDE SEQUENCE [LARGE SCALE GENOMIC DNA]</scope>
    <source>
        <strain evidence="12 13">NBRC 15940</strain>
    </source>
</reference>
<dbReference type="Pfam" id="PF20659">
    <property type="entry name" value="MS_C"/>
    <property type="match status" value="1"/>
</dbReference>
<dbReference type="AlphaFoldDB" id="A0AAN4W0N2"/>
<dbReference type="InterPro" id="IPR006252">
    <property type="entry name" value="Malate_synthA"/>
</dbReference>
<dbReference type="CDD" id="cd00727">
    <property type="entry name" value="malate_synt_A"/>
    <property type="match status" value="1"/>
</dbReference>
<comment type="similarity">
    <text evidence="1 8">Belongs to the malate synthase family.</text>
</comment>
<dbReference type="Gene3D" id="1.20.1220.12">
    <property type="entry name" value="Malate synthase, domain III"/>
    <property type="match status" value="1"/>
</dbReference>
<evidence type="ECO:0000259" key="10">
    <source>
        <dbReference type="Pfam" id="PF20656"/>
    </source>
</evidence>
<dbReference type="SUPFAM" id="SSF51645">
    <property type="entry name" value="Malate synthase G"/>
    <property type="match status" value="1"/>
</dbReference>
<feature type="domain" description="Malate synthase TIM barrel" evidence="9">
    <location>
        <begin position="161"/>
        <end position="405"/>
    </location>
</feature>
<dbReference type="FunFam" id="3.20.20.360:FF:000001">
    <property type="entry name" value="Malate synthase"/>
    <property type="match status" value="1"/>
</dbReference>
<dbReference type="RefSeq" id="WP_338238643.1">
    <property type="nucleotide sequence ID" value="NZ_BQKE01000003.1"/>
</dbReference>
<evidence type="ECO:0000256" key="4">
    <source>
        <dbReference type="ARBA" id="ARBA00022532"/>
    </source>
</evidence>
<dbReference type="PANTHER" id="PTHR42902:SF1">
    <property type="entry name" value="MALATE SYNTHASE 1-RELATED"/>
    <property type="match status" value="1"/>
</dbReference>
<dbReference type="PIRSF" id="PIRSF001363">
    <property type="entry name" value="Malate_synth"/>
    <property type="match status" value="1"/>
</dbReference>
<comment type="catalytic activity">
    <reaction evidence="6 8">
        <text>glyoxylate + acetyl-CoA + H2O = (S)-malate + CoA + H(+)</text>
        <dbReference type="Rhea" id="RHEA:18181"/>
        <dbReference type="ChEBI" id="CHEBI:15377"/>
        <dbReference type="ChEBI" id="CHEBI:15378"/>
        <dbReference type="ChEBI" id="CHEBI:15589"/>
        <dbReference type="ChEBI" id="CHEBI:36655"/>
        <dbReference type="ChEBI" id="CHEBI:57287"/>
        <dbReference type="ChEBI" id="CHEBI:57288"/>
        <dbReference type="EC" id="2.3.3.9"/>
    </reaction>
</comment>
<evidence type="ECO:0000259" key="9">
    <source>
        <dbReference type="Pfam" id="PF01274"/>
    </source>
</evidence>
<accession>A0AAN4W0N2</accession>
<dbReference type="GO" id="GO:0005737">
    <property type="term" value="C:cytoplasm"/>
    <property type="evidence" value="ECO:0007669"/>
    <property type="project" value="TreeGrafter"/>
</dbReference>
<evidence type="ECO:0000256" key="2">
    <source>
        <dbReference type="ARBA" id="ARBA00012636"/>
    </source>
</evidence>
<comment type="pathway">
    <text evidence="8">Carbohydrate metabolism; glyoxylate cycle; (S)-malate from isocitrate: step 2/2.</text>
</comment>
<evidence type="ECO:0000256" key="8">
    <source>
        <dbReference type="RuleBase" id="RU000555"/>
    </source>
</evidence>
<feature type="domain" description="Malate synthase N-terminal" evidence="10">
    <location>
        <begin position="18"/>
        <end position="70"/>
    </location>
</feature>
<dbReference type="PANTHER" id="PTHR42902">
    <property type="entry name" value="MALATE SYNTHASE"/>
    <property type="match status" value="1"/>
</dbReference>
<evidence type="ECO:0000256" key="5">
    <source>
        <dbReference type="ARBA" id="ARBA00022679"/>
    </source>
</evidence>
<dbReference type="InterPro" id="IPR048356">
    <property type="entry name" value="MS_N"/>
</dbReference>
<dbReference type="Gene3D" id="3.20.20.360">
    <property type="entry name" value="Malate synthase, domain 3"/>
    <property type="match status" value="1"/>
</dbReference>
<dbReference type="Pfam" id="PF01274">
    <property type="entry name" value="MS_TIM-barrel"/>
    <property type="match status" value="1"/>
</dbReference>
<dbReference type="FunFam" id="1.20.1220.12:FF:000001">
    <property type="entry name" value="Malate synthase"/>
    <property type="match status" value="1"/>
</dbReference>
<evidence type="ECO:0000256" key="7">
    <source>
        <dbReference type="PIRSR" id="PIRSR001363-1"/>
    </source>
</evidence>
<feature type="active site" description="Proton acceptor" evidence="7">
    <location>
        <position position="165"/>
    </location>
</feature>
<dbReference type="PROSITE" id="PS00510">
    <property type="entry name" value="MALATE_SYNTHASE"/>
    <property type="match status" value="1"/>
</dbReference>
<evidence type="ECO:0000256" key="3">
    <source>
        <dbReference type="ARBA" id="ARBA00022435"/>
    </source>
</evidence>
<dbReference type="GO" id="GO:0006099">
    <property type="term" value="P:tricarboxylic acid cycle"/>
    <property type="evidence" value="ECO:0007669"/>
    <property type="project" value="UniProtKB-KW"/>
</dbReference>
<evidence type="ECO:0000313" key="12">
    <source>
        <dbReference type="EMBL" id="GJM63486.1"/>
    </source>
</evidence>
<dbReference type="InterPro" id="IPR046363">
    <property type="entry name" value="MS_N_TIM-barrel_dom"/>
</dbReference>
<dbReference type="EC" id="2.3.3.9" evidence="2 8"/>
<feature type="domain" description="Malate synthase C-terminal" evidence="11">
    <location>
        <begin position="411"/>
        <end position="529"/>
    </location>
</feature>
<dbReference type="InterPro" id="IPR011076">
    <property type="entry name" value="Malate_synth_sf"/>
</dbReference>
<keyword evidence="13" id="KW-1185">Reference proteome</keyword>
<organism evidence="12 13">
    <name type="scientific">Persicobacter diffluens</name>
    <dbReference type="NCBI Taxonomy" id="981"/>
    <lineage>
        <taxon>Bacteria</taxon>
        <taxon>Pseudomonadati</taxon>
        <taxon>Bacteroidota</taxon>
        <taxon>Cytophagia</taxon>
        <taxon>Cytophagales</taxon>
        <taxon>Persicobacteraceae</taxon>
        <taxon>Persicobacter</taxon>
    </lineage>
</organism>